<name>A0A379UN43_SALET</name>
<organism evidence="1 2">
    <name type="scientific">Salmonella enterica I</name>
    <dbReference type="NCBI Taxonomy" id="59201"/>
    <lineage>
        <taxon>Bacteria</taxon>
        <taxon>Pseudomonadati</taxon>
        <taxon>Pseudomonadota</taxon>
        <taxon>Gammaproteobacteria</taxon>
        <taxon>Enterobacterales</taxon>
        <taxon>Enterobacteriaceae</taxon>
        <taxon>Salmonella</taxon>
    </lineage>
</organism>
<evidence type="ECO:0000313" key="2">
    <source>
        <dbReference type="Proteomes" id="UP000255534"/>
    </source>
</evidence>
<dbReference type="SUPFAM" id="SSF89796">
    <property type="entry name" value="CoA-transferase family III (CaiB/BaiF)"/>
    <property type="match status" value="1"/>
</dbReference>
<dbReference type="Proteomes" id="UP000255534">
    <property type="component" value="Unassembled WGS sequence"/>
</dbReference>
<dbReference type="InterPro" id="IPR023606">
    <property type="entry name" value="CoA-Trfase_III_dom_1_sf"/>
</dbReference>
<proteinExistence type="predicted"/>
<dbReference type="EMBL" id="UGXK01000001">
    <property type="protein sequence ID" value="SUG69347.1"/>
    <property type="molecule type" value="Genomic_DNA"/>
</dbReference>
<sequence length="67" mass="7516">MKQLPLSGVIIVSIEHVIAAPFCTRQLADYFSRVTIIECQENRTFPAIMMNGLKMICVYSFSSEGES</sequence>
<gene>
    <name evidence="1" type="ORF">NCTC5798_00411</name>
</gene>
<dbReference type="Gene3D" id="3.40.50.10540">
    <property type="entry name" value="Crotonobetainyl-coa:carnitine coa-transferase, domain 1"/>
    <property type="match status" value="1"/>
</dbReference>
<reference evidence="1 2" key="1">
    <citation type="submission" date="2018-06" db="EMBL/GenBank/DDBJ databases">
        <authorList>
            <consortium name="Pathogen Informatics"/>
            <person name="Doyle S."/>
        </authorList>
    </citation>
    <scope>NUCLEOTIDE SEQUENCE [LARGE SCALE GENOMIC DNA]</scope>
    <source>
        <strain evidence="1 2">NCTC5798</strain>
    </source>
</reference>
<protein>
    <submittedName>
        <fullName evidence="1">Uncharacterized protein</fullName>
    </submittedName>
</protein>
<accession>A0A379UN43</accession>
<dbReference type="AlphaFoldDB" id="A0A379UN43"/>
<evidence type="ECO:0000313" key="1">
    <source>
        <dbReference type="EMBL" id="SUG69347.1"/>
    </source>
</evidence>